<name>A0AAV1WRC5_LUPLU</name>
<dbReference type="Pfam" id="PF14223">
    <property type="entry name" value="Retrotran_gag_2"/>
    <property type="match status" value="1"/>
</dbReference>
<dbReference type="GO" id="GO:0008270">
    <property type="term" value="F:zinc ion binding"/>
    <property type="evidence" value="ECO:0007669"/>
    <property type="project" value="UniProtKB-KW"/>
</dbReference>
<reference evidence="4 5" key="1">
    <citation type="submission" date="2024-03" db="EMBL/GenBank/DDBJ databases">
        <authorList>
            <person name="Martinez-Hernandez J."/>
        </authorList>
    </citation>
    <scope>NUCLEOTIDE SEQUENCE [LARGE SCALE GENOMIC DNA]</scope>
</reference>
<evidence type="ECO:0000256" key="1">
    <source>
        <dbReference type="PROSITE-ProRule" id="PRU00047"/>
    </source>
</evidence>
<dbReference type="SUPFAM" id="SSF57756">
    <property type="entry name" value="Retrovirus zinc finger-like domains"/>
    <property type="match status" value="1"/>
</dbReference>
<evidence type="ECO:0000313" key="4">
    <source>
        <dbReference type="EMBL" id="CAL0311869.1"/>
    </source>
</evidence>
<sequence>MKAIFGFQGVFEVVQHGYQEIGEGATEAQKTMYKEAKNKDCKALFLLHQCVNGVNYEKINRAETTKRAWDSLDKSYEGAANIKKVKLQKLRRQYKLLQMEDGESVAYYMTKIQTLLNHMRSCRKTMKEKNIVQKVLRTLTCNYDHIMVAIKESKNLEEFKIEELQSSLETHELRLKERHRDKNNDQALQAKFKSYDHWSRRNEERKQSNRWKTNEKSFPSKSFDKSNMKSSEDHNQKTSHKQSEIRRKPDKKNVHCYKCRNYGHYASDCKLNKCHKGKEEEVRLAQGECSYESDDDHCRLMATTKDSSDSSKIVEGTDF</sequence>
<evidence type="ECO:0000259" key="3">
    <source>
        <dbReference type="PROSITE" id="PS50158"/>
    </source>
</evidence>
<dbReference type="Proteomes" id="UP001497480">
    <property type="component" value="Unassembled WGS sequence"/>
</dbReference>
<keyword evidence="1" id="KW-0862">Zinc</keyword>
<keyword evidence="1" id="KW-0479">Metal-binding</keyword>
<dbReference type="EMBL" id="CAXHTB010000009">
    <property type="protein sequence ID" value="CAL0311869.1"/>
    <property type="molecule type" value="Genomic_DNA"/>
</dbReference>
<dbReference type="InterPro" id="IPR036875">
    <property type="entry name" value="Znf_CCHC_sf"/>
</dbReference>
<evidence type="ECO:0000256" key="2">
    <source>
        <dbReference type="SAM" id="MobiDB-lite"/>
    </source>
</evidence>
<dbReference type="Pfam" id="PF00098">
    <property type="entry name" value="zf-CCHC"/>
    <property type="match status" value="1"/>
</dbReference>
<proteinExistence type="predicted"/>
<organism evidence="4 5">
    <name type="scientific">Lupinus luteus</name>
    <name type="common">European yellow lupine</name>
    <dbReference type="NCBI Taxonomy" id="3873"/>
    <lineage>
        <taxon>Eukaryota</taxon>
        <taxon>Viridiplantae</taxon>
        <taxon>Streptophyta</taxon>
        <taxon>Embryophyta</taxon>
        <taxon>Tracheophyta</taxon>
        <taxon>Spermatophyta</taxon>
        <taxon>Magnoliopsida</taxon>
        <taxon>eudicotyledons</taxon>
        <taxon>Gunneridae</taxon>
        <taxon>Pentapetalae</taxon>
        <taxon>rosids</taxon>
        <taxon>fabids</taxon>
        <taxon>Fabales</taxon>
        <taxon>Fabaceae</taxon>
        <taxon>Papilionoideae</taxon>
        <taxon>50 kb inversion clade</taxon>
        <taxon>genistoids sensu lato</taxon>
        <taxon>core genistoids</taxon>
        <taxon>Genisteae</taxon>
        <taxon>Lupinus</taxon>
    </lineage>
</organism>
<keyword evidence="5" id="KW-1185">Reference proteome</keyword>
<dbReference type="AlphaFoldDB" id="A0AAV1WRC5"/>
<dbReference type="InterPro" id="IPR001878">
    <property type="entry name" value="Znf_CCHC"/>
</dbReference>
<keyword evidence="1" id="KW-0863">Zinc-finger</keyword>
<feature type="compositionally biased region" description="Basic and acidic residues" evidence="2">
    <location>
        <begin position="222"/>
        <end position="250"/>
    </location>
</feature>
<dbReference type="PANTHER" id="PTHR35317:SF35">
    <property type="entry name" value="DUF4219 DOMAIN-CONTAINING PROTEIN"/>
    <property type="match status" value="1"/>
</dbReference>
<dbReference type="PANTHER" id="PTHR35317">
    <property type="entry name" value="OS04G0629600 PROTEIN"/>
    <property type="match status" value="1"/>
</dbReference>
<dbReference type="GO" id="GO:0003676">
    <property type="term" value="F:nucleic acid binding"/>
    <property type="evidence" value="ECO:0007669"/>
    <property type="project" value="InterPro"/>
</dbReference>
<evidence type="ECO:0000313" key="5">
    <source>
        <dbReference type="Proteomes" id="UP001497480"/>
    </source>
</evidence>
<comment type="caution">
    <text evidence="4">The sequence shown here is derived from an EMBL/GenBank/DDBJ whole genome shotgun (WGS) entry which is preliminary data.</text>
</comment>
<gene>
    <name evidence="4" type="ORF">LLUT_LOCUS12929</name>
</gene>
<dbReference type="PROSITE" id="PS50158">
    <property type="entry name" value="ZF_CCHC"/>
    <property type="match status" value="1"/>
</dbReference>
<protein>
    <recommendedName>
        <fullName evidence="3">CCHC-type domain-containing protein</fullName>
    </recommendedName>
</protein>
<feature type="region of interest" description="Disordered" evidence="2">
    <location>
        <begin position="177"/>
        <end position="250"/>
    </location>
</feature>
<accession>A0AAV1WRC5</accession>
<feature type="domain" description="CCHC-type" evidence="3">
    <location>
        <begin position="256"/>
        <end position="270"/>
    </location>
</feature>
<feature type="compositionally biased region" description="Basic and acidic residues" evidence="2">
    <location>
        <begin position="193"/>
        <end position="215"/>
    </location>
</feature>